<comment type="caution">
    <text evidence="6">The sequence shown here is derived from an EMBL/GenBank/DDBJ whole genome shotgun (WGS) entry which is preliminary data.</text>
</comment>
<evidence type="ECO:0000256" key="3">
    <source>
        <dbReference type="ARBA" id="ARBA00023125"/>
    </source>
</evidence>
<evidence type="ECO:0000256" key="2">
    <source>
        <dbReference type="ARBA" id="ARBA00022908"/>
    </source>
</evidence>
<dbReference type="InterPro" id="IPR011010">
    <property type="entry name" value="DNA_brk_join_enz"/>
</dbReference>
<evidence type="ECO:0000256" key="4">
    <source>
        <dbReference type="ARBA" id="ARBA00023172"/>
    </source>
</evidence>
<dbReference type="PROSITE" id="PS51898">
    <property type="entry name" value="TYR_RECOMBINASE"/>
    <property type="match status" value="1"/>
</dbReference>
<keyword evidence="3" id="KW-0238">DNA-binding</keyword>
<feature type="domain" description="Tyr recombinase" evidence="5">
    <location>
        <begin position="186"/>
        <end position="358"/>
    </location>
</feature>
<accession>A0ABR7KIU7</accession>
<dbReference type="Pfam" id="PF00589">
    <property type="entry name" value="Phage_integrase"/>
    <property type="match status" value="1"/>
</dbReference>
<dbReference type="RefSeq" id="WP_186999228.1">
    <property type="nucleotide sequence ID" value="NZ_JACRWH010000030.1"/>
</dbReference>
<dbReference type="InterPro" id="IPR002104">
    <property type="entry name" value="Integrase_catalytic"/>
</dbReference>
<dbReference type="PANTHER" id="PTHR30629:SF2">
    <property type="entry name" value="PROPHAGE INTEGRASE INTS-RELATED"/>
    <property type="match status" value="1"/>
</dbReference>
<dbReference type="InterPro" id="IPR050808">
    <property type="entry name" value="Phage_Integrase"/>
</dbReference>
<keyword evidence="2" id="KW-0229">DNA integration</keyword>
<dbReference type="InterPro" id="IPR010998">
    <property type="entry name" value="Integrase_recombinase_N"/>
</dbReference>
<comment type="similarity">
    <text evidence="1">Belongs to the 'phage' integrase family.</text>
</comment>
<organism evidence="6 7">
    <name type="scientific">Holdemanella hominis</name>
    <dbReference type="NCBI Taxonomy" id="2764327"/>
    <lineage>
        <taxon>Bacteria</taxon>
        <taxon>Bacillati</taxon>
        <taxon>Bacillota</taxon>
        <taxon>Erysipelotrichia</taxon>
        <taxon>Erysipelotrichales</taxon>
        <taxon>Erysipelotrichaceae</taxon>
        <taxon>Holdemanella</taxon>
    </lineage>
</organism>
<keyword evidence="7" id="KW-1185">Reference proteome</keyword>
<evidence type="ECO:0000256" key="1">
    <source>
        <dbReference type="ARBA" id="ARBA00008857"/>
    </source>
</evidence>
<proteinExistence type="inferred from homology"/>
<dbReference type="PANTHER" id="PTHR30629">
    <property type="entry name" value="PROPHAGE INTEGRASE"/>
    <property type="match status" value="1"/>
</dbReference>
<dbReference type="EMBL" id="JACRWH010000030">
    <property type="protein sequence ID" value="MBC6012602.1"/>
    <property type="molecule type" value="Genomic_DNA"/>
</dbReference>
<evidence type="ECO:0000259" key="5">
    <source>
        <dbReference type="PROSITE" id="PS51898"/>
    </source>
</evidence>
<dbReference type="Proteomes" id="UP000649075">
    <property type="component" value="Unassembled WGS sequence"/>
</dbReference>
<evidence type="ECO:0000313" key="6">
    <source>
        <dbReference type="EMBL" id="MBC6012602.1"/>
    </source>
</evidence>
<evidence type="ECO:0000313" key="7">
    <source>
        <dbReference type="Proteomes" id="UP000649075"/>
    </source>
</evidence>
<dbReference type="Gene3D" id="1.10.443.10">
    <property type="entry name" value="Intergrase catalytic core"/>
    <property type="match status" value="1"/>
</dbReference>
<name>A0ABR7KIU7_9FIRM</name>
<keyword evidence="4" id="KW-0233">DNA recombination</keyword>
<protein>
    <submittedName>
        <fullName evidence="6">Tyrosine-type recombinase/integrase</fullName>
    </submittedName>
</protein>
<dbReference type="Gene3D" id="1.10.150.130">
    <property type="match status" value="1"/>
</dbReference>
<reference evidence="6 7" key="1">
    <citation type="submission" date="2020-08" db="EMBL/GenBank/DDBJ databases">
        <authorList>
            <person name="Liu C."/>
            <person name="Sun Q."/>
        </authorList>
    </citation>
    <scope>NUCLEOTIDE SEQUENCE [LARGE SCALE GENOMIC DNA]</scope>
    <source>
        <strain evidence="6 7">L34</strain>
    </source>
</reference>
<dbReference type="SUPFAM" id="SSF56349">
    <property type="entry name" value="DNA breaking-rejoining enzymes"/>
    <property type="match status" value="1"/>
</dbReference>
<sequence length="382" mass="45459">MRKRNKHMRLPSGYGSIVKMSNANRRRRPYIVRITTGYDTDKQTGKTKQVIGIIGYAKTREERLQMLAKYHEKPYDLNQGNPSFREVFEDWFDEKFKDNMEAKKINSYRAAYNTCTRIFEYPFRDIRTSDLQNIIDNCGKNYPTLRNIKILFNQMYAYAIKNNLCSTDYAKFVDIAKYKDRNPNSYDRQPFSKEQLNVLWSQKEDIYIQMILILCYTGVRVSELLDLKKQNVNLDEHFFTITKSKTQSGIRKVPIGTMIYPFFKAWYESSQCDYVFHTPDQKHFTYRNYYDSYWNPFMVRFEYDQTPHCCRHTCVSLLATAQVSQTYQKLIVGHKGAMSITESVYTHIEMSELIKAIDSVYYPEEIIKEVKKSKKRSEHCER</sequence>
<dbReference type="InterPro" id="IPR013762">
    <property type="entry name" value="Integrase-like_cat_sf"/>
</dbReference>
<gene>
    <name evidence="6" type="ORF">H8911_07615</name>
</gene>